<dbReference type="Pfam" id="PF00534">
    <property type="entry name" value="Glycos_transf_1"/>
    <property type="match status" value="1"/>
</dbReference>
<proteinExistence type="predicted"/>
<reference evidence="3" key="1">
    <citation type="submission" date="2015-10" db="EMBL/GenBank/DDBJ databases">
        <authorList>
            <person name="Gilbert D.G."/>
        </authorList>
    </citation>
    <scope>NUCLEOTIDE SEQUENCE</scope>
    <source>
        <strain evidence="3">Lp167-67</strain>
    </source>
</reference>
<dbReference type="PANTHER" id="PTHR12526">
    <property type="entry name" value="GLYCOSYLTRANSFERASE"/>
    <property type="match status" value="1"/>
</dbReference>
<evidence type="ECO:0000313" key="3">
    <source>
        <dbReference type="EMBL" id="CUR43585.1"/>
    </source>
</evidence>
<dbReference type="AlphaFoldDB" id="A0A0U5FHL9"/>
<dbReference type="CDD" id="cd03801">
    <property type="entry name" value="GT4_PimA-like"/>
    <property type="match status" value="1"/>
</dbReference>
<dbReference type="InterPro" id="IPR001296">
    <property type="entry name" value="Glyco_trans_1"/>
</dbReference>
<dbReference type="RefSeq" id="WP_339111811.1">
    <property type="nucleotide sequence ID" value="NZ_LN887786.1"/>
</dbReference>
<evidence type="ECO:0000259" key="1">
    <source>
        <dbReference type="Pfam" id="PF00534"/>
    </source>
</evidence>
<feature type="domain" description="Glycosyltransferase subfamily 4-like N-terminal" evidence="2">
    <location>
        <begin position="15"/>
        <end position="181"/>
    </location>
</feature>
<keyword evidence="3" id="KW-0808">Transferase</keyword>
<protein>
    <submittedName>
        <fullName evidence="3">Glycosyltransferase</fullName>
    </submittedName>
</protein>
<dbReference type="EMBL" id="LN887786">
    <property type="protein sequence ID" value="CUR43585.1"/>
    <property type="molecule type" value="Genomic_DNA"/>
</dbReference>
<evidence type="ECO:0000259" key="2">
    <source>
        <dbReference type="Pfam" id="PF13439"/>
    </source>
</evidence>
<dbReference type="Pfam" id="PF13439">
    <property type="entry name" value="Glyco_transf_4"/>
    <property type="match status" value="1"/>
</dbReference>
<dbReference type="SUPFAM" id="SSF53756">
    <property type="entry name" value="UDP-Glycosyltransferase/glycogen phosphorylase"/>
    <property type="match status" value="1"/>
</dbReference>
<dbReference type="Gene3D" id="3.40.50.2000">
    <property type="entry name" value="Glycogen Phosphorylase B"/>
    <property type="match status" value="2"/>
</dbReference>
<sequence>MKNILYLHAGAEMYGADKILLELVSGLDSKKFHPIVVLPEHGILEKKLKEKNIETYVVPYPILRRKYFNIRGIWQYINSYYSSSRKIEKLIKKKNINLIHVNTSAVLEGIYLKKKLKVKMVWHIHEIILSPVMVGKALNYLVGKYSDKCVAVSEAVKNNLLKSGYFKPNQISVIYNGVDSQKFTPLLDSSYLYNEWKIPRDAVKVGMIGRINAWKGQNDFLEALSPLLESNKKLYLFIIGSAFNGQEWREKQLEEKISHTKNKERIIYSKFRSDNNYIQNFLDILVLPSTNPDPLPTVVLEAMASGTPVVGYSHGGITEMIIDREDGLLAQKNNVLDLRRKVESILENNVYVEYGNNARKRLENYFSLNKFIKTFSDCYNSL</sequence>
<feature type="domain" description="Glycosyl transferase family 1" evidence="1">
    <location>
        <begin position="196"/>
        <end position="361"/>
    </location>
</feature>
<accession>A0A0U5FHL9</accession>
<gene>
    <name evidence="3" type="ORF">LRLP16767_LRLP167_01384</name>
</gene>
<name>A0A0U5FHL9_LIMRT</name>
<dbReference type="InterPro" id="IPR028098">
    <property type="entry name" value="Glyco_trans_4-like_N"/>
</dbReference>
<dbReference type="GO" id="GO:0016757">
    <property type="term" value="F:glycosyltransferase activity"/>
    <property type="evidence" value="ECO:0007669"/>
    <property type="project" value="InterPro"/>
</dbReference>
<organism evidence="3">
    <name type="scientific">Limosilactobacillus reuteri</name>
    <name type="common">Lactobacillus reuteri</name>
    <dbReference type="NCBI Taxonomy" id="1598"/>
    <lineage>
        <taxon>Bacteria</taxon>
        <taxon>Bacillati</taxon>
        <taxon>Bacillota</taxon>
        <taxon>Bacilli</taxon>
        <taxon>Lactobacillales</taxon>
        <taxon>Lactobacillaceae</taxon>
        <taxon>Limosilactobacillus</taxon>
    </lineage>
</organism>